<evidence type="ECO:0000313" key="2">
    <source>
        <dbReference type="Proteomes" id="UP000018851"/>
    </source>
</evidence>
<protein>
    <recommendedName>
        <fullName evidence="3">J domain-containing protein</fullName>
    </recommendedName>
</protein>
<dbReference type="PATRIC" id="fig|1123269.5.peg.4531"/>
<organism evidence="1 2">
    <name type="scientific">Sphingomonas sanxanigenens DSM 19645 = NX02</name>
    <dbReference type="NCBI Taxonomy" id="1123269"/>
    <lineage>
        <taxon>Bacteria</taxon>
        <taxon>Pseudomonadati</taxon>
        <taxon>Pseudomonadota</taxon>
        <taxon>Alphaproteobacteria</taxon>
        <taxon>Sphingomonadales</taxon>
        <taxon>Sphingomonadaceae</taxon>
        <taxon>Sphingomonas</taxon>
    </lineage>
</organism>
<dbReference type="Proteomes" id="UP000018851">
    <property type="component" value="Chromosome"/>
</dbReference>
<dbReference type="AlphaFoldDB" id="W0AI66"/>
<dbReference type="InterPro" id="IPR036869">
    <property type="entry name" value="J_dom_sf"/>
</dbReference>
<evidence type="ECO:0008006" key="3">
    <source>
        <dbReference type="Google" id="ProtNLM"/>
    </source>
</evidence>
<keyword evidence="2" id="KW-1185">Reference proteome</keyword>
<name>W0AI66_9SPHN</name>
<dbReference type="eggNOG" id="COG2214">
    <property type="taxonomic scope" value="Bacteria"/>
</dbReference>
<dbReference type="EMBL" id="CP006644">
    <property type="protein sequence ID" value="AHE56247.1"/>
    <property type="molecule type" value="Genomic_DNA"/>
</dbReference>
<evidence type="ECO:0000313" key="1">
    <source>
        <dbReference type="EMBL" id="AHE56247.1"/>
    </source>
</evidence>
<dbReference type="HOGENOM" id="CLU_180095_0_0_5"/>
<reference evidence="1 2" key="1">
    <citation type="submission" date="2013-07" db="EMBL/GenBank/DDBJ databases">
        <title>Completed genome of Sphingomonas sanxanigenens NX02.</title>
        <authorList>
            <person name="Ma T."/>
            <person name="Huang H."/>
            <person name="Wu M."/>
            <person name="Li X."/>
            <person name="Li G."/>
        </authorList>
    </citation>
    <scope>NUCLEOTIDE SEQUENCE [LARGE SCALE GENOMIC DNA]</scope>
    <source>
        <strain evidence="1 2">NX02</strain>
    </source>
</reference>
<gene>
    <name evidence="1" type="ORF">NX02_23155</name>
</gene>
<dbReference type="OrthoDB" id="9811070at2"/>
<proteinExistence type="predicted"/>
<dbReference type="SUPFAM" id="SSF46565">
    <property type="entry name" value="Chaperone J-domain"/>
    <property type="match status" value="1"/>
</dbReference>
<accession>W0AI66</accession>
<sequence>MAKLLFLGLLIVAVWLAVRPRPKRVRPPRPPAHGEDMGIDEARRLLDLPAGADAAMIRAAHRRIIARVHPDAGGTEELARRTNLARDLLLRAATSDSPPRA</sequence>
<dbReference type="RefSeq" id="WP_025294370.1">
    <property type="nucleotide sequence ID" value="NZ_CP006644.1"/>
</dbReference>
<dbReference type="KEGG" id="ssan:NX02_23155"/>
<dbReference type="Gene3D" id="1.10.287.110">
    <property type="entry name" value="DnaJ domain"/>
    <property type="match status" value="1"/>
</dbReference>
<dbReference type="STRING" id="1123269.NX02_23155"/>